<dbReference type="EMBL" id="QGDO01000003">
    <property type="protein sequence ID" value="PWJ42236.1"/>
    <property type="molecule type" value="Genomic_DNA"/>
</dbReference>
<dbReference type="GO" id="GO:0015074">
    <property type="term" value="P:DNA integration"/>
    <property type="evidence" value="ECO:0007669"/>
    <property type="project" value="InterPro"/>
</dbReference>
<keyword evidence="3" id="KW-0233">DNA recombination</keyword>
<keyword evidence="2" id="KW-0238">DNA-binding</keyword>
<dbReference type="PANTHER" id="PTHR30349">
    <property type="entry name" value="PHAGE INTEGRASE-RELATED"/>
    <property type="match status" value="1"/>
</dbReference>
<dbReference type="Pfam" id="PF00589">
    <property type="entry name" value="Phage_integrase"/>
    <property type="match status" value="1"/>
</dbReference>
<reference evidence="5 6" key="1">
    <citation type="submission" date="2018-03" db="EMBL/GenBank/DDBJ databases">
        <title>Genomic Encyclopedia of Archaeal and Bacterial Type Strains, Phase II (KMG-II): from individual species to whole genera.</title>
        <authorList>
            <person name="Goeker M."/>
        </authorList>
    </citation>
    <scope>NUCLEOTIDE SEQUENCE [LARGE SCALE GENOMIC DNA]</scope>
    <source>
        <strain evidence="5 6">DSM 28229</strain>
    </source>
</reference>
<dbReference type="Proteomes" id="UP000245535">
    <property type="component" value="Unassembled WGS sequence"/>
</dbReference>
<proteinExistence type="inferred from homology"/>
<dbReference type="InterPro" id="IPR025269">
    <property type="entry name" value="SAM-like_dom"/>
</dbReference>
<dbReference type="Pfam" id="PF13102">
    <property type="entry name" value="Phage_int_SAM_5"/>
    <property type="match status" value="1"/>
</dbReference>
<name>A0A315Z9K1_SEDFL</name>
<evidence type="ECO:0000256" key="1">
    <source>
        <dbReference type="ARBA" id="ARBA00008857"/>
    </source>
</evidence>
<dbReference type="SUPFAM" id="SSF56349">
    <property type="entry name" value="DNA breaking-rejoining enzymes"/>
    <property type="match status" value="1"/>
</dbReference>
<dbReference type="RefSeq" id="WP_109619012.1">
    <property type="nucleotide sequence ID" value="NZ_QGDO01000003.1"/>
</dbReference>
<evidence type="ECO:0000256" key="3">
    <source>
        <dbReference type="ARBA" id="ARBA00023172"/>
    </source>
</evidence>
<dbReference type="PANTHER" id="PTHR30349:SF64">
    <property type="entry name" value="PROPHAGE INTEGRASE INTD-RELATED"/>
    <property type="match status" value="1"/>
</dbReference>
<dbReference type="GO" id="GO:0003677">
    <property type="term" value="F:DNA binding"/>
    <property type="evidence" value="ECO:0007669"/>
    <property type="project" value="UniProtKB-KW"/>
</dbReference>
<dbReference type="InterPro" id="IPR010998">
    <property type="entry name" value="Integrase_recombinase_N"/>
</dbReference>
<dbReference type="CDD" id="cd01185">
    <property type="entry name" value="INTN1_C_like"/>
    <property type="match status" value="1"/>
</dbReference>
<dbReference type="InterPro" id="IPR002104">
    <property type="entry name" value="Integrase_catalytic"/>
</dbReference>
<dbReference type="OrthoDB" id="9806835at2"/>
<protein>
    <submittedName>
        <fullName evidence="5">Site-specific recombinase XerD</fullName>
    </submittedName>
</protein>
<dbReference type="GO" id="GO:0006310">
    <property type="term" value="P:DNA recombination"/>
    <property type="evidence" value="ECO:0007669"/>
    <property type="project" value="UniProtKB-KW"/>
</dbReference>
<evidence type="ECO:0000256" key="2">
    <source>
        <dbReference type="ARBA" id="ARBA00023125"/>
    </source>
</evidence>
<dbReference type="InterPro" id="IPR011010">
    <property type="entry name" value="DNA_brk_join_enz"/>
</dbReference>
<keyword evidence="6" id="KW-1185">Reference proteome</keyword>
<evidence type="ECO:0000313" key="5">
    <source>
        <dbReference type="EMBL" id="PWJ42236.1"/>
    </source>
</evidence>
<evidence type="ECO:0000313" key="6">
    <source>
        <dbReference type="Proteomes" id="UP000245535"/>
    </source>
</evidence>
<accession>A0A315Z9K1</accession>
<sequence>MASVSIRERKGKKGIHLALDIYDGGKRSLQSLKITLYNNPKDNEEKAYNREMRKQAKKLKNEKLVELNRFGYDRVMLFNSKSNFFNYAEEIVKTKIGSNQETWRTALQHLHKFNNNRKTLNFSQIDIPFAESYKRYLLKKLAQNSACAYYNRFRAVLNQAEKEHIIHFNPNNHVSAIPQADSQREYLTHEELQILAQTECKKPKLKQAFLFSCYTGLRWSDVTKLTWNDIKDDTIKFRPQKTKSKFMYLKLNKTAKQIIEEIREDNSYIFRLSYGNNINLILQEWVMRAGIFKHITFHCARHTFATMAITYGADIYVLKEVLGHSDIKTTSIYAKIIDSRKDQLMDCIPELFG</sequence>
<organism evidence="5 6">
    <name type="scientific">Sediminitomix flava</name>
    <dbReference type="NCBI Taxonomy" id="379075"/>
    <lineage>
        <taxon>Bacteria</taxon>
        <taxon>Pseudomonadati</taxon>
        <taxon>Bacteroidota</taxon>
        <taxon>Cytophagia</taxon>
        <taxon>Cytophagales</taxon>
        <taxon>Flammeovirgaceae</taxon>
        <taxon>Sediminitomix</taxon>
    </lineage>
</organism>
<comment type="similarity">
    <text evidence="1">Belongs to the 'phage' integrase family.</text>
</comment>
<gene>
    <name evidence="5" type="ORF">BC781_103488</name>
</gene>
<dbReference type="InterPro" id="IPR013762">
    <property type="entry name" value="Integrase-like_cat_sf"/>
</dbReference>
<comment type="caution">
    <text evidence="5">The sequence shown here is derived from an EMBL/GenBank/DDBJ whole genome shotgun (WGS) entry which is preliminary data.</text>
</comment>
<dbReference type="PROSITE" id="PS51898">
    <property type="entry name" value="TYR_RECOMBINASE"/>
    <property type="match status" value="1"/>
</dbReference>
<dbReference type="Gene3D" id="1.10.443.10">
    <property type="entry name" value="Intergrase catalytic core"/>
    <property type="match status" value="1"/>
</dbReference>
<evidence type="ECO:0000259" key="4">
    <source>
        <dbReference type="PROSITE" id="PS51898"/>
    </source>
</evidence>
<dbReference type="Gene3D" id="1.10.150.130">
    <property type="match status" value="1"/>
</dbReference>
<dbReference type="InterPro" id="IPR050090">
    <property type="entry name" value="Tyrosine_recombinase_XerCD"/>
</dbReference>
<dbReference type="AlphaFoldDB" id="A0A315Z9K1"/>
<feature type="domain" description="Tyr recombinase" evidence="4">
    <location>
        <begin position="182"/>
        <end position="346"/>
    </location>
</feature>